<dbReference type="InterPro" id="IPR012902">
    <property type="entry name" value="N_methyl_site"/>
</dbReference>
<dbReference type="PIRSF" id="PIRSF021292">
    <property type="entry name" value="Competence_ComGD"/>
    <property type="match status" value="1"/>
</dbReference>
<dbReference type="InterPro" id="IPR016785">
    <property type="entry name" value="ComGD"/>
</dbReference>
<evidence type="ECO:0000256" key="2">
    <source>
        <dbReference type="ARBA" id="ARBA00023287"/>
    </source>
</evidence>
<protein>
    <submittedName>
        <fullName evidence="4">Competence type IV pilus minor pilin ComGD</fullName>
    </submittedName>
</protein>
<accession>A0AB39BZC5</accession>
<reference evidence="4" key="1">
    <citation type="submission" date="2024-07" db="EMBL/GenBank/DDBJ databases">
        <title>Identification and characteristics of an arsenic-resistant bacterial isolate, which belongs to a novel species.</title>
        <authorList>
            <person name="Juszczyk A."/>
            <person name="Kowalczyk A."/>
            <person name="Was K."/>
            <person name="Kosowicz W."/>
            <person name="Budzyn A."/>
            <person name="Latowski D."/>
        </authorList>
    </citation>
    <scope>NUCLEOTIDE SEQUENCE</scope>
    <source>
        <strain evidence="4">As8PL</strain>
    </source>
</reference>
<dbReference type="RefSeq" id="WP_368506082.1">
    <property type="nucleotide sequence ID" value="NZ_CP162551.1"/>
</dbReference>
<comment type="subcellular location">
    <subcellularLocation>
        <location evidence="1">Cell surface</location>
    </subcellularLocation>
</comment>
<evidence type="ECO:0000256" key="3">
    <source>
        <dbReference type="SAM" id="Phobius"/>
    </source>
</evidence>
<organism evidence="4">
    <name type="scientific">Alkalihalophilus sp. As8PL</name>
    <dbReference type="NCBI Taxonomy" id="3237103"/>
    <lineage>
        <taxon>Bacteria</taxon>
        <taxon>Bacillati</taxon>
        <taxon>Bacillota</taxon>
        <taxon>Bacilli</taxon>
        <taxon>Bacillales</taxon>
        <taxon>Bacillaceae</taxon>
        <taxon>Alkalihalophilus</taxon>
    </lineage>
</organism>
<dbReference type="InterPro" id="IPR045584">
    <property type="entry name" value="Pilin-like"/>
</dbReference>
<evidence type="ECO:0000256" key="1">
    <source>
        <dbReference type="ARBA" id="ARBA00004241"/>
    </source>
</evidence>
<evidence type="ECO:0000313" key="4">
    <source>
        <dbReference type="EMBL" id="XDI38877.1"/>
    </source>
</evidence>
<proteinExistence type="predicted"/>
<dbReference type="NCBIfam" id="NF040982">
    <property type="entry name" value="ComGD"/>
    <property type="match status" value="1"/>
</dbReference>
<dbReference type="AlphaFoldDB" id="A0AB39BZC5"/>
<keyword evidence="3" id="KW-0812">Transmembrane</keyword>
<keyword evidence="3" id="KW-0472">Membrane</keyword>
<feature type="transmembrane region" description="Helical" evidence="3">
    <location>
        <begin position="21"/>
        <end position="39"/>
    </location>
</feature>
<sequence length="155" mass="17866">MVKLFSINRHSSQSGHTLTELLVTLLILSILLLLPIIFLPNSWNSYKTEEVAKQFKEDLLLAQHLAMAHGRTIEVSINQTGKEYIIRDTSNNILLRRPFMDETMIFHSSSLPLTNIRFLYNGNPMYSGTMLLEVDGDTYRFTILLGKGRVDYRKF</sequence>
<keyword evidence="3" id="KW-1133">Transmembrane helix</keyword>
<dbReference type="Pfam" id="PF07963">
    <property type="entry name" value="N_methyl"/>
    <property type="match status" value="1"/>
</dbReference>
<dbReference type="GO" id="GO:0030420">
    <property type="term" value="P:establishment of competence for transformation"/>
    <property type="evidence" value="ECO:0007669"/>
    <property type="project" value="UniProtKB-KW"/>
</dbReference>
<keyword evidence="2" id="KW-0178">Competence</keyword>
<dbReference type="SUPFAM" id="SSF54523">
    <property type="entry name" value="Pili subunits"/>
    <property type="match status" value="1"/>
</dbReference>
<gene>
    <name evidence="4" type="primary">comGD</name>
    <name evidence="4" type="ORF">AB3N04_17045</name>
</gene>
<name>A0AB39BZC5_9BACI</name>
<dbReference type="GO" id="GO:0009986">
    <property type="term" value="C:cell surface"/>
    <property type="evidence" value="ECO:0007669"/>
    <property type="project" value="UniProtKB-SubCell"/>
</dbReference>
<dbReference type="NCBIfam" id="TIGR02532">
    <property type="entry name" value="IV_pilin_GFxxxE"/>
    <property type="match status" value="1"/>
</dbReference>
<dbReference type="EMBL" id="CP162551">
    <property type="protein sequence ID" value="XDI38877.1"/>
    <property type="molecule type" value="Genomic_DNA"/>
</dbReference>